<name>A0ABW4LQC8_9BACI</name>
<proteinExistence type="predicted"/>
<keyword evidence="2" id="KW-0129">CBS domain</keyword>
<dbReference type="InterPro" id="IPR018821">
    <property type="entry name" value="DUF294_put_nucleoTrafse_sb-bd"/>
</dbReference>
<dbReference type="Gene3D" id="2.60.120.10">
    <property type="entry name" value="Jelly Rolls"/>
    <property type="match status" value="1"/>
</dbReference>
<dbReference type="Pfam" id="PF00027">
    <property type="entry name" value="cNMP_binding"/>
    <property type="match status" value="1"/>
</dbReference>
<dbReference type="InterPro" id="IPR046342">
    <property type="entry name" value="CBS_dom_sf"/>
</dbReference>
<gene>
    <name evidence="5" type="ORF">ACFSCX_12055</name>
</gene>
<dbReference type="PROSITE" id="PS51371">
    <property type="entry name" value="CBS"/>
    <property type="match status" value="1"/>
</dbReference>
<protein>
    <submittedName>
        <fullName evidence="5">DUF294 nucleotidyltransferase-like domain-containing protein</fullName>
    </submittedName>
</protein>
<organism evidence="5 6">
    <name type="scientific">Bacillus salitolerans</name>
    <dbReference type="NCBI Taxonomy" id="1437434"/>
    <lineage>
        <taxon>Bacteria</taxon>
        <taxon>Bacillati</taxon>
        <taxon>Bacillota</taxon>
        <taxon>Bacilli</taxon>
        <taxon>Bacillales</taxon>
        <taxon>Bacillaceae</taxon>
        <taxon>Bacillus</taxon>
    </lineage>
</organism>
<evidence type="ECO:0000259" key="4">
    <source>
        <dbReference type="PROSITE" id="PS51371"/>
    </source>
</evidence>
<reference evidence="6" key="1">
    <citation type="journal article" date="2019" name="Int. J. Syst. Evol. Microbiol.">
        <title>The Global Catalogue of Microorganisms (GCM) 10K type strain sequencing project: providing services to taxonomists for standard genome sequencing and annotation.</title>
        <authorList>
            <consortium name="The Broad Institute Genomics Platform"/>
            <consortium name="The Broad Institute Genome Sequencing Center for Infectious Disease"/>
            <person name="Wu L."/>
            <person name="Ma J."/>
        </authorList>
    </citation>
    <scope>NUCLEOTIDE SEQUENCE [LARGE SCALE GENOMIC DNA]</scope>
    <source>
        <strain evidence="6">CCUG 49339</strain>
    </source>
</reference>
<evidence type="ECO:0000313" key="5">
    <source>
        <dbReference type="EMBL" id="MFD1737287.1"/>
    </source>
</evidence>
<dbReference type="PANTHER" id="PTHR24567:SF26">
    <property type="entry name" value="REGULATORY PROTEIN YEIL"/>
    <property type="match status" value="1"/>
</dbReference>
<feature type="domain" description="CBS" evidence="4">
    <location>
        <begin position="229"/>
        <end position="285"/>
    </location>
</feature>
<dbReference type="CDD" id="cd05401">
    <property type="entry name" value="NT_GlnE_GlnD_like"/>
    <property type="match status" value="1"/>
</dbReference>
<dbReference type="InterPro" id="IPR000595">
    <property type="entry name" value="cNMP-bd_dom"/>
</dbReference>
<dbReference type="InterPro" id="IPR018490">
    <property type="entry name" value="cNMP-bd_dom_sf"/>
</dbReference>
<dbReference type="CDD" id="cd00038">
    <property type="entry name" value="CAP_ED"/>
    <property type="match status" value="1"/>
</dbReference>
<comment type="caution">
    <text evidence="5">The sequence shown here is derived from an EMBL/GenBank/DDBJ whole genome shotgun (WGS) entry which is preliminary data.</text>
</comment>
<dbReference type="Pfam" id="PF03445">
    <property type="entry name" value="DUF294"/>
    <property type="match status" value="1"/>
</dbReference>
<dbReference type="EMBL" id="JBHUEM010000020">
    <property type="protein sequence ID" value="MFD1737287.1"/>
    <property type="molecule type" value="Genomic_DNA"/>
</dbReference>
<dbReference type="Proteomes" id="UP001597214">
    <property type="component" value="Unassembled WGS sequence"/>
</dbReference>
<dbReference type="CDD" id="cd02205">
    <property type="entry name" value="CBS_pair_SF"/>
    <property type="match status" value="1"/>
</dbReference>
<keyword evidence="1" id="KW-0010">Activator</keyword>
<evidence type="ECO:0000256" key="2">
    <source>
        <dbReference type="PROSITE-ProRule" id="PRU00703"/>
    </source>
</evidence>
<feature type="domain" description="Cyclic nucleotide-binding" evidence="3">
    <location>
        <begin position="15"/>
        <end position="137"/>
    </location>
</feature>
<dbReference type="InterPro" id="IPR014710">
    <property type="entry name" value="RmlC-like_jellyroll"/>
</dbReference>
<dbReference type="Pfam" id="PF10335">
    <property type="entry name" value="DUF294_C"/>
    <property type="match status" value="1"/>
</dbReference>
<evidence type="ECO:0000259" key="3">
    <source>
        <dbReference type="PROSITE" id="PS50042"/>
    </source>
</evidence>
<dbReference type="PROSITE" id="PS50042">
    <property type="entry name" value="CNMP_BINDING_3"/>
    <property type="match status" value="1"/>
</dbReference>
<accession>A0ABW4LQC8</accession>
<dbReference type="InterPro" id="IPR005105">
    <property type="entry name" value="GlnD_Uridyltrans_N"/>
</dbReference>
<dbReference type="Pfam" id="PF00571">
    <property type="entry name" value="CBS"/>
    <property type="match status" value="2"/>
</dbReference>
<dbReference type="SUPFAM" id="SSF54631">
    <property type="entry name" value="CBS-domain pair"/>
    <property type="match status" value="1"/>
</dbReference>
<dbReference type="SMART" id="SM00100">
    <property type="entry name" value="cNMP"/>
    <property type="match status" value="1"/>
</dbReference>
<evidence type="ECO:0000313" key="6">
    <source>
        <dbReference type="Proteomes" id="UP001597214"/>
    </source>
</evidence>
<evidence type="ECO:0000256" key="1">
    <source>
        <dbReference type="ARBA" id="ARBA00023159"/>
    </source>
</evidence>
<sequence length="636" mass="74141">MNQSNLNLILKEHYPFDLLTEDEFRSLIDGSSYKTYMKNEFIFHEEDEIDQLDIYFLVSGLAKNILHQSNGKQVAMRYYYPGDIVGLMVMLSSGEMNFSVQALEDCSVFKLKKETFFEIMTNNKSFSKVIWESIGDRLKSLYNEIKSKPTDDEKHIGLFNTRVKSIMDSVTFIKPFETMQAAIETILNDQVDGLIVSYDNQSYEGVITKESILEYSLQKRTTSSVKEWYEKDILTVDDQSFAYEALSYFKHNKTNFLPVVHNQKIVGALTPKSFLNLEDVNGLDLSLNILKSRNYKTLYEQGPLSNKLLQTITTRLVDNENYAYEVTEFITSHNDQIYKQLIKLTEDEMKSEGYGNPPVNYCFIVMGSQARKEQVFSTDQDNGMILGDYHHLSNKDNIEIYFQTFTEKLATHLIKAGFQECTGGIMAKEKKWRKSISEWKENILYWLKEMDAEEIQRFTMFYDFRPLFGDFSLANEIRSFLTERSSRSKGLQHFLLKDALRYKIPIQPFGLMKLNTKNKQLNMKKSGLMQMVNTIRIHSIKYGIKDVSTIKRLNALKKAHAMHPRDVENAKLAIHYFQLYRLQQNLDQLSSRQDVSNEVSISTLSKEEKFRLKEAIQIANRMQQVTRISFNRNRVV</sequence>
<dbReference type="RefSeq" id="WP_377928490.1">
    <property type="nucleotide sequence ID" value="NZ_JBHUEM010000020.1"/>
</dbReference>
<keyword evidence="6" id="KW-1185">Reference proteome</keyword>
<dbReference type="SUPFAM" id="SSF51206">
    <property type="entry name" value="cAMP-binding domain-like"/>
    <property type="match status" value="1"/>
</dbReference>
<dbReference type="InterPro" id="IPR050397">
    <property type="entry name" value="Env_Response_Regulators"/>
</dbReference>
<dbReference type="InterPro" id="IPR000644">
    <property type="entry name" value="CBS_dom"/>
</dbReference>
<dbReference type="PANTHER" id="PTHR24567">
    <property type="entry name" value="CRP FAMILY TRANSCRIPTIONAL REGULATORY PROTEIN"/>
    <property type="match status" value="1"/>
</dbReference>
<dbReference type="Gene3D" id="3.10.580.10">
    <property type="entry name" value="CBS-domain"/>
    <property type="match status" value="1"/>
</dbReference>